<evidence type="ECO:0000313" key="10">
    <source>
        <dbReference type="EMBL" id="RAO67178.1"/>
    </source>
</evidence>
<feature type="transmembrane region" description="Helical" evidence="8">
    <location>
        <begin position="191"/>
        <end position="210"/>
    </location>
</feature>
<keyword evidence="4 8" id="KW-1133">Transmembrane helix</keyword>
<evidence type="ECO:0000256" key="8">
    <source>
        <dbReference type="SAM" id="Phobius"/>
    </source>
</evidence>
<feature type="transmembrane region" description="Helical" evidence="8">
    <location>
        <begin position="290"/>
        <end position="315"/>
    </location>
</feature>
<evidence type="ECO:0000256" key="4">
    <source>
        <dbReference type="ARBA" id="ARBA00022989"/>
    </source>
</evidence>
<dbReference type="RefSeq" id="XP_040731694.1">
    <property type="nucleotide sequence ID" value="XM_040875419.1"/>
</dbReference>
<feature type="compositionally biased region" description="Low complexity" evidence="7">
    <location>
        <begin position="533"/>
        <end position="544"/>
    </location>
</feature>
<dbReference type="Gene3D" id="6.10.250.1770">
    <property type="match status" value="1"/>
</dbReference>
<feature type="transmembrane region" description="Helical" evidence="8">
    <location>
        <begin position="59"/>
        <end position="76"/>
    </location>
</feature>
<dbReference type="Proteomes" id="UP000249363">
    <property type="component" value="Unassembled WGS sequence"/>
</dbReference>
<evidence type="ECO:0000256" key="2">
    <source>
        <dbReference type="ARBA" id="ARBA00022448"/>
    </source>
</evidence>
<feature type="transmembrane region" description="Helical" evidence="8">
    <location>
        <begin position="416"/>
        <end position="437"/>
    </location>
</feature>
<evidence type="ECO:0000259" key="9">
    <source>
        <dbReference type="PROSITE" id="PS50850"/>
    </source>
</evidence>
<dbReference type="InterPro" id="IPR036259">
    <property type="entry name" value="MFS_trans_sf"/>
</dbReference>
<dbReference type="OrthoDB" id="6730379at2759"/>
<evidence type="ECO:0000256" key="3">
    <source>
        <dbReference type="ARBA" id="ARBA00022692"/>
    </source>
</evidence>
<keyword evidence="11" id="KW-1185">Reference proteome</keyword>
<dbReference type="SUPFAM" id="SSF103473">
    <property type="entry name" value="MFS general substrate transporter"/>
    <property type="match status" value="1"/>
</dbReference>
<dbReference type="GeneID" id="63792406"/>
<feature type="transmembrane region" description="Helical" evidence="8">
    <location>
        <begin position="383"/>
        <end position="404"/>
    </location>
</feature>
<feature type="region of interest" description="Disordered" evidence="7">
    <location>
        <begin position="533"/>
        <end position="560"/>
    </location>
</feature>
<reference evidence="10 11" key="1">
    <citation type="journal article" date="2017" name="Biotechnol. Biofuels">
        <title>Differential beta-glucosidase expression as a function of carbon source availability in Talaromyces amestolkiae: a genomic and proteomic approach.</title>
        <authorList>
            <person name="de Eugenio L.I."/>
            <person name="Mendez-Liter J.A."/>
            <person name="Nieto-Dominguez M."/>
            <person name="Alonso L."/>
            <person name="Gil-Munoz J."/>
            <person name="Barriuso J."/>
            <person name="Prieto A."/>
            <person name="Martinez M.J."/>
        </authorList>
    </citation>
    <scope>NUCLEOTIDE SEQUENCE [LARGE SCALE GENOMIC DNA]</scope>
    <source>
        <strain evidence="10 11">CIB</strain>
    </source>
</reference>
<gene>
    <name evidence="10" type="ORF">BHQ10_003190</name>
</gene>
<organism evidence="10 11">
    <name type="scientific">Talaromyces amestolkiae</name>
    <dbReference type="NCBI Taxonomy" id="1196081"/>
    <lineage>
        <taxon>Eukaryota</taxon>
        <taxon>Fungi</taxon>
        <taxon>Dikarya</taxon>
        <taxon>Ascomycota</taxon>
        <taxon>Pezizomycotina</taxon>
        <taxon>Eurotiomycetes</taxon>
        <taxon>Eurotiomycetidae</taxon>
        <taxon>Eurotiales</taxon>
        <taxon>Trichocomaceae</taxon>
        <taxon>Talaromyces</taxon>
        <taxon>Talaromyces sect. Talaromyces</taxon>
    </lineage>
</organism>
<feature type="transmembrane region" description="Helical" evidence="8">
    <location>
        <begin position="129"/>
        <end position="148"/>
    </location>
</feature>
<proteinExistence type="inferred from homology"/>
<evidence type="ECO:0000256" key="5">
    <source>
        <dbReference type="ARBA" id="ARBA00023136"/>
    </source>
</evidence>
<feature type="domain" description="Major facilitator superfamily (MFS) profile" evidence="9">
    <location>
        <begin position="63"/>
        <end position="471"/>
    </location>
</feature>
<keyword evidence="2" id="KW-0813">Transport</keyword>
<protein>
    <recommendedName>
        <fullName evidence="9">Major facilitator superfamily (MFS) profile domain-containing protein</fullName>
    </recommendedName>
</protein>
<comment type="caution">
    <text evidence="10">The sequence shown here is derived from an EMBL/GenBank/DDBJ whole genome shotgun (WGS) entry which is preliminary data.</text>
</comment>
<dbReference type="InterPro" id="IPR024326">
    <property type="entry name" value="RRP7_C"/>
</dbReference>
<dbReference type="CDD" id="cd12950">
    <property type="entry name" value="RRP7_Rrp7p"/>
    <property type="match status" value="1"/>
</dbReference>
<feature type="transmembrane region" description="Helical" evidence="8">
    <location>
        <begin position="449"/>
        <end position="470"/>
    </location>
</feature>
<dbReference type="AlphaFoldDB" id="A0A364KUE8"/>
<evidence type="ECO:0000256" key="7">
    <source>
        <dbReference type="SAM" id="MobiDB-lite"/>
    </source>
</evidence>
<dbReference type="FunFam" id="1.20.1250.20:FF:000064">
    <property type="entry name" value="MFS allantoate transporter"/>
    <property type="match status" value="1"/>
</dbReference>
<dbReference type="InterPro" id="IPR020846">
    <property type="entry name" value="MFS_dom"/>
</dbReference>
<evidence type="ECO:0000313" key="11">
    <source>
        <dbReference type="Proteomes" id="UP000249363"/>
    </source>
</evidence>
<dbReference type="InterPro" id="IPR011701">
    <property type="entry name" value="MFS"/>
</dbReference>
<comment type="subcellular location">
    <subcellularLocation>
        <location evidence="1">Membrane</location>
        <topology evidence="1">Multi-pass membrane protein</topology>
    </subcellularLocation>
</comment>
<feature type="transmembrane region" description="Helical" evidence="8">
    <location>
        <begin position="102"/>
        <end position="122"/>
    </location>
</feature>
<dbReference type="GO" id="GO:0016020">
    <property type="term" value="C:membrane"/>
    <property type="evidence" value="ECO:0007669"/>
    <property type="project" value="UniProtKB-SubCell"/>
</dbReference>
<evidence type="ECO:0000256" key="1">
    <source>
        <dbReference type="ARBA" id="ARBA00004141"/>
    </source>
</evidence>
<dbReference type="Gene3D" id="1.20.1250.20">
    <property type="entry name" value="MFS general substrate transporter like domains"/>
    <property type="match status" value="1"/>
</dbReference>
<evidence type="ECO:0000256" key="6">
    <source>
        <dbReference type="ARBA" id="ARBA00037968"/>
    </source>
</evidence>
<feature type="transmembrane region" description="Helical" evidence="8">
    <location>
        <begin position="357"/>
        <end position="377"/>
    </location>
</feature>
<name>A0A364KUE8_TALAM</name>
<feature type="transmembrane region" description="Helical" evidence="8">
    <location>
        <begin position="222"/>
        <end position="242"/>
    </location>
</feature>
<dbReference type="GO" id="GO:0022857">
    <property type="term" value="F:transmembrane transporter activity"/>
    <property type="evidence" value="ECO:0007669"/>
    <property type="project" value="InterPro"/>
</dbReference>
<keyword evidence="5 8" id="KW-0472">Membrane</keyword>
<feature type="transmembrane region" description="Helical" evidence="8">
    <location>
        <begin position="327"/>
        <end position="345"/>
    </location>
</feature>
<comment type="similarity">
    <text evidence="6">Belongs to the major facilitator superfamily. Allantoate permease family.</text>
</comment>
<dbReference type="PANTHER" id="PTHR43791:SF26">
    <property type="entry name" value="ALLANTOATE TRANSPORTER, PUTATIVE (AFU_ORTHOLOGUE AFUA_5G09470)-RELATED"/>
    <property type="match status" value="1"/>
</dbReference>
<dbReference type="PANTHER" id="PTHR43791">
    <property type="entry name" value="PERMEASE-RELATED"/>
    <property type="match status" value="1"/>
</dbReference>
<keyword evidence="3 8" id="KW-0812">Transmembrane</keyword>
<dbReference type="PROSITE" id="PS50850">
    <property type="entry name" value="MFS"/>
    <property type="match status" value="1"/>
</dbReference>
<dbReference type="Pfam" id="PF07690">
    <property type="entry name" value="MFS_1"/>
    <property type="match status" value="1"/>
</dbReference>
<sequence length="763" mass="85770">MSDNNTKAEGKVSHFESIPKPTLKDTSEGDAALKFLSQYNQTYHEPLTDQEIKSLNRKIDWAILPFIGVAYAFFYIDKTTLSYAAIFGIQQDLALHGTQYNWLSSIFYFGYLVWAIPTNLALQRFPVAKYLGINIFLWGALLMAQAAARNFTELAVLRALSGAAESCADPAFLIITSMWYTRKEQPLKIGIWYVANGIGVALGGLLGYAIGHIRGSLPSWKYEFLIIGALCCLWGIVMFVCIPDSPLSASRFSDVQKRAVVRRLERDQTGMENKHFKWYQVQEALTDYKLYFHFGIALMQSIVNGGVSNFGTVIIKGFGFSTLGTTLMQVPYGALIAISIGLCVYLNSKLPPNNRCLLLFAFLLPNVAGAFGLRFVAQTNRPGRLICYYLTAPINASFVLLLSLQTANVAGHTKKIITSAFLFLGYSTGNIAGPFFYKSAQSPVYTLGIWSMIVAQLIELVIVGLLREMLRRDNKKRDRLQGVESVEGGQEDMSLTAFLDLTDGENPNFSQLSAGRVERVQFEGVFRSSTVTTTAATKADTSDAQQEQLQQGKKRKRQDVVTSAELETQLRAAGLPSTWDRELHSSGSHAIVTFVDRPAMEASLKAVRKYTSKEKRSKIIWGEGIEDRVAALGTTRYRKHVAKLRYPAASELLSIVNNYMSLYTQWGETRAAEASRRAAEPDEDGFITVTRGPRFTDIAREEEVRELVEKQRKREEGLGDFYRFQTREKRKERQNQLLRRFDEDKRKIEKLKMSRGRIMPEGM</sequence>
<feature type="compositionally biased region" description="Basic and acidic residues" evidence="7">
    <location>
        <begin position="1"/>
        <end position="14"/>
    </location>
</feature>
<dbReference type="EMBL" id="MIKG01000005">
    <property type="protein sequence ID" value="RAO67178.1"/>
    <property type="molecule type" value="Genomic_DNA"/>
</dbReference>
<feature type="region of interest" description="Disordered" evidence="7">
    <location>
        <begin position="1"/>
        <end position="26"/>
    </location>
</feature>
<accession>A0A364KUE8</accession>
<dbReference type="Pfam" id="PF12923">
    <property type="entry name" value="RRP7"/>
    <property type="match status" value="1"/>
</dbReference>